<sequence>MIETEDAQGRLKNRAPVGVVDIGSNSVRIVIYEGMVRAPAVLFNEKVSCGLGRGIAQTGRMDEDAVERALAALARYRALADQARVETLHVLATAAAREAENGPDFIGRAQAILRAEIRILTGAEEARYSAFGVISAFRAPDGVAGDLGGGSVEMVDVRDQAIGDGVTLPLGGIRLQDASGGDLREAEKIARKLIAGSKMADACKGRVFYAVGGTWRAIAKLHMEETGYPLRVTHGYQITPDQAQKFLRKLVEADLDKLKGIHIISSSRRALLPFGAIVLLEIIRRMKPSAIAFSALGVREGYLFGQLDGDMRRRDGLLEAADELAVLRSRSPRHARELARWTADSFAAFGIDETVDEARYRDAACRLADIGWRAHPDYRSAQSLAIIAYSSFIQVSHEGRAFIALANYFRYEGLKNESLAPEIRTLTSERMWQRAKCLGAFLRVAYLFTAAMPGVIADLRWRKTDDGTMELVVPANRAALAGERPEARLSQLGKVTGVNVGLAIGDPPSDRRSLSAGR</sequence>
<dbReference type="InterPro" id="IPR022371">
    <property type="entry name" value="Exopolyphosphatase"/>
</dbReference>
<dbReference type="Pfam" id="PF21697">
    <property type="entry name" value="Ppx_C"/>
    <property type="match status" value="1"/>
</dbReference>
<dbReference type="CDD" id="cd24052">
    <property type="entry name" value="ASKHA_NBD_HpPPX-GppA-like"/>
    <property type="match status" value="1"/>
</dbReference>
<dbReference type="NCBIfam" id="TIGR03706">
    <property type="entry name" value="exo_poly_only"/>
    <property type="match status" value="1"/>
</dbReference>
<organism evidence="7 8">
    <name type="scientific">Oceaniradius stylonematis</name>
    <dbReference type="NCBI Taxonomy" id="2184161"/>
    <lineage>
        <taxon>Bacteria</taxon>
        <taxon>Pseudomonadati</taxon>
        <taxon>Pseudomonadota</taxon>
        <taxon>Alphaproteobacteria</taxon>
        <taxon>Hyphomicrobiales</taxon>
        <taxon>Ahrensiaceae</taxon>
        <taxon>Oceaniradius</taxon>
    </lineage>
</organism>
<dbReference type="GO" id="GO:0006793">
    <property type="term" value="P:phosphorus metabolic process"/>
    <property type="evidence" value="ECO:0007669"/>
    <property type="project" value="InterPro"/>
</dbReference>
<evidence type="ECO:0000256" key="3">
    <source>
        <dbReference type="ARBA" id="ARBA00022801"/>
    </source>
</evidence>
<dbReference type="Gene3D" id="3.30.420.40">
    <property type="match status" value="1"/>
</dbReference>
<dbReference type="AlphaFoldDB" id="A0A3A8A7I4"/>
<accession>A0A3A8A7I4</accession>
<dbReference type="InterPro" id="IPR050273">
    <property type="entry name" value="GppA/Ppx_hydrolase"/>
</dbReference>
<dbReference type="Proteomes" id="UP000246132">
    <property type="component" value="Unassembled WGS sequence"/>
</dbReference>
<dbReference type="PANTHER" id="PTHR30005">
    <property type="entry name" value="EXOPOLYPHOSPHATASE"/>
    <property type="match status" value="1"/>
</dbReference>
<feature type="domain" description="Exopolyphosphatase C-terminal" evidence="6">
    <location>
        <begin position="317"/>
        <end position="500"/>
    </location>
</feature>
<dbReference type="InterPro" id="IPR043129">
    <property type="entry name" value="ATPase_NBD"/>
</dbReference>
<dbReference type="GO" id="GO:0004309">
    <property type="term" value="F:exopolyphosphatase activity"/>
    <property type="evidence" value="ECO:0007669"/>
    <property type="project" value="UniProtKB-EC"/>
</dbReference>
<gene>
    <name evidence="7" type="primary">ppx</name>
    <name evidence="7" type="ORF">DEM25_011500</name>
</gene>
<dbReference type="Gene3D" id="1.10.3210.10">
    <property type="entry name" value="Hypothetical protein af1432"/>
    <property type="match status" value="1"/>
</dbReference>
<evidence type="ECO:0000259" key="6">
    <source>
        <dbReference type="Pfam" id="PF21697"/>
    </source>
</evidence>
<evidence type="ECO:0000256" key="2">
    <source>
        <dbReference type="ARBA" id="ARBA00012451"/>
    </source>
</evidence>
<comment type="similarity">
    <text evidence="1">Belongs to the GppA/Ppx family.</text>
</comment>
<keyword evidence="8" id="KW-1185">Reference proteome</keyword>
<dbReference type="Gene3D" id="3.30.420.150">
    <property type="entry name" value="Exopolyphosphatase. Domain 2"/>
    <property type="match status" value="1"/>
</dbReference>
<protein>
    <recommendedName>
        <fullName evidence="2">exopolyphosphatase</fullName>
        <ecNumber evidence="2">3.6.1.11</ecNumber>
    </recommendedName>
</protein>
<dbReference type="RefSeq" id="WP_109765904.1">
    <property type="nucleotide sequence ID" value="NZ_CP159474.1"/>
</dbReference>
<dbReference type="InterPro" id="IPR048951">
    <property type="entry name" value="Ppx_C"/>
</dbReference>
<evidence type="ECO:0000256" key="1">
    <source>
        <dbReference type="ARBA" id="ARBA00007125"/>
    </source>
</evidence>
<name>A0A3A8A7I4_9HYPH</name>
<dbReference type="InterPro" id="IPR003695">
    <property type="entry name" value="Ppx_GppA_N"/>
</dbReference>
<keyword evidence="3 7" id="KW-0378">Hydrolase</keyword>
<dbReference type="OrthoDB" id="3698573at2"/>
<evidence type="ECO:0000313" key="8">
    <source>
        <dbReference type="Proteomes" id="UP000246132"/>
    </source>
</evidence>
<dbReference type="SUPFAM" id="SSF109604">
    <property type="entry name" value="HD-domain/PDEase-like"/>
    <property type="match status" value="1"/>
</dbReference>
<dbReference type="EMBL" id="QFWV02000007">
    <property type="protein sequence ID" value="RKF06257.1"/>
    <property type="molecule type" value="Genomic_DNA"/>
</dbReference>
<dbReference type="PANTHER" id="PTHR30005:SF0">
    <property type="entry name" value="RETROGRADE REGULATION PROTEIN 2"/>
    <property type="match status" value="1"/>
</dbReference>
<proteinExistence type="inferred from homology"/>
<evidence type="ECO:0000259" key="5">
    <source>
        <dbReference type="Pfam" id="PF02541"/>
    </source>
</evidence>
<dbReference type="EC" id="3.6.1.11" evidence="2"/>
<comment type="caution">
    <text evidence="7">The sequence shown here is derived from an EMBL/GenBank/DDBJ whole genome shotgun (WGS) entry which is preliminary data.</text>
</comment>
<dbReference type="Pfam" id="PF02541">
    <property type="entry name" value="Ppx-GppA"/>
    <property type="match status" value="1"/>
</dbReference>
<dbReference type="SUPFAM" id="SSF53067">
    <property type="entry name" value="Actin-like ATPase domain"/>
    <property type="match status" value="2"/>
</dbReference>
<evidence type="ECO:0000313" key="7">
    <source>
        <dbReference type="EMBL" id="RKF06257.1"/>
    </source>
</evidence>
<reference evidence="7 8" key="1">
    <citation type="journal article" date="2018" name="Int. J. Syst. Bacteriol.">
        <title>Oceaniradius stylonemae gen. nov., sp. nov., isolated from a red alga, Stylonema cornu-cervi.</title>
        <authorList>
            <person name="Jeong S."/>
        </authorList>
    </citation>
    <scope>NUCLEOTIDE SEQUENCE [LARGE SCALE GENOMIC DNA]</scope>
    <source>
        <strain evidence="7 8">StC1</strain>
    </source>
</reference>
<feature type="domain" description="Ppx/GppA phosphatase N-terminal" evidence="5">
    <location>
        <begin position="38"/>
        <end position="307"/>
    </location>
</feature>
<comment type="catalytic activity">
    <reaction evidence="4">
        <text>[phosphate](n) + H2O = [phosphate](n-1) + phosphate + H(+)</text>
        <dbReference type="Rhea" id="RHEA:21528"/>
        <dbReference type="Rhea" id="RHEA-COMP:9859"/>
        <dbReference type="Rhea" id="RHEA-COMP:14279"/>
        <dbReference type="ChEBI" id="CHEBI:15377"/>
        <dbReference type="ChEBI" id="CHEBI:15378"/>
        <dbReference type="ChEBI" id="CHEBI:16838"/>
        <dbReference type="ChEBI" id="CHEBI:43474"/>
        <dbReference type="EC" id="3.6.1.11"/>
    </reaction>
</comment>
<evidence type="ECO:0000256" key="4">
    <source>
        <dbReference type="ARBA" id="ARBA00047607"/>
    </source>
</evidence>